<dbReference type="Pfam" id="PF02852">
    <property type="entry name" value="Pyr_redox_dim"/>
    <property type="match status" value="1"/>
</dbReference>
<dbReference type="STRING" id="474960.SAMN05216180_0332"/>
<dbReference type="InterPro" id="IPR027396">
    <property type="entry name" value="DsrEFH-like"/>
</dbReference>
<dbReference type="InterPro" id="IPR036188">
    <property type="entry name" value="FAD/NAD-bd_sf"/>
</dbReference>
<dbReference type="Pfam" id="PF01206">
    <property type="entry name" value="TusA"/>
    <property type="match status" value="1"/>
</dbReference>
<evidence type="ECO:0000256" key="3">
    <source>
        <dbReference type="ARBA" id="ARBA00022630"/>
    </source>
</evidence>
<organism evidence="8 9">
    <name type="scientific">Hydrogenoanaerobacterium saccharovorans</name>
    <dbReference type="NCBI Taxonomy" id="474960"/>
    <lineage>
        <taxon>Bacteria</taxon>
        <taxon>Bacillati</taxon>
        <taxon>Bacillota</taxon>
        <taxon>Clostridia</taxon>
        <taxon>Eubacteriales</taxon>
        <taxon>Oscillospiraceae</taxon>
        <taxon>Hydrogenoanaerobacterium</taxon>
    </lineage>
</organism>
<evidence type="ECO:0000313" key="9">
    <source>
        <dbReference type="Proteomes" id="UP000199158"/>
    </source>
</evidence>
<evidence type="ECO:0000256" key="2">
    <source>
        <dbReference type="ARBA" id="ARBA00009130"/>
    </source>
</evidence>
<dbReference type="CDD" id="cd01524">
    <property type="entry name" value="RHOD_Pyr_redox"/>
    <property type="match status" value="1"/>
</dbReference>
<dbReference type="Pfam" id="PF00581">
    <property type="entry name" value="Rhodanese"/>
    <property type="match status" value="1"/>
</dbReference>
<proteinExistence type="inferred from homology"/>
<dbReference type="OrthoDB" id="9802028at2"/>
<evidence type="ECO:0000313" key="8">
    <source>
        <dbReference type="EMBL" id="SEM51144.1"/>
    </source>
</evidence>
<keyword evidence="3" id="KW-0285">Flavoprotein</keyword>
<dbReference type="SUPFAM" id="SSF55424">
    <property type="entry name" value="FAD/NAD-linked reductases, dimerisation (C-terminal) domain"/>
    <property type="match status" value="1"/>
</dbReference>
<dbReference type="Pfam" id="PF07992">
    <property type="entry name" value="Pyr_redox_2"/>
    <property type="match status" value="1"/>
</dbReference>
<evidence type="ECO:0000256" key="5">
    <source>
        <dbReference type="ARBA" id="ARBA00023002"/>
    </source>
</evidence>
<dbReference type="InterPro" id="IPR016156">
    <property type="entry name" value="FAD/NAD-linked_Rdtase_dimer_sf"/>
</dbReference>
<dbReference type="PRINTS" id="PR00368">
    <property type="entry name" value="FADPNR"/>
</dbReference>
<dbReference type="InterPro" id="IPR036868">
    <property type="entry name" value="TusA-like_sf"/>
</dbReference>
<dbReference type="Pfam" id="PF13686">
    <property type="entry name" value="DrsE_2"/>
    <property type="match status" value="1"/>
</dbReference>
<dbReference type="SUPFAM" id="SSF75169">
    <property type="entry name" value="DsrEFH-like"/>
    <property type="match status" value="1"/>
</dbReference>
<sequence>MKNNQKILIVGGVAGGASAAARLRRLDEHAEIVMFERGEYISFANCGLPYYIGGEIKEKAALTLQTPASFHARFRVDVRTFSEVTSIDATNKTVTVKNVKTGEAYTESYDKLILSTGAEPIKPNLGAEDSARVFTLRNIPDTYRIKEFIEQNNPKRAVVVGGGYIGVEMAENLHSAGLDVTIVEMANQVIAPLDYDMACDVHHHIESKGVKLLLGTAVKSITDNGSSLQIAYEGGEINTDMLIMAIGVKPESALAKNAGLALNERGFIVVNENMLTSNLDIYAVGDAVEVTDFVTGQKAAIPLAGPANKQGRIAADNICGIDSRYTGTQGSAILKVFDMTVATTGINEKTAKRLGMKYDKSFTYSASHASYYPGSVNMSIKIIFEPNTGKLLGAQVVGYDGVDKRCDVLATAIRAGMTAYDLTRLELCYAPPYSSAKDPVNMAGYVIENILTGKVKNFHWHDVKDLPRDGSVTLLDTRTTIEFENGSIDGFINIPLDSLRSRIHQLDKSKPVYVTCQVALRGYIAARILMQNGFDVYNLSGGYRLYHSIFSNRTAPKNPVVLNPETQRAEKKVTTLKIDACGLQCPGPIVKLCGALKQASPGDVIEISTTDPAFASDIQGYCRRTGNLFQGMTSNKGVSTVLIEKASEDAQNSCNVDNKNNKNLIVFSGDLDKAIASFIIANAAAAMGRKVSMFFTFWGLNILRKPERVSVKKDFMSTMFGRMMPRGSKKLSLSKMNMSGMGAKMIRGVMKNKNVDSLEDLIKLAQSNGVELVACSMSMDVMGIKPEELIDGVKLGGAAAMLANAEESDMSLFI</sequence>
<evidence type="ECO:0000259" key="7">
    <source>
        <dbReference type="PROSITE" id="PS50206"/>
    </source>
</evidence>
<dbReference type="Gene3D" id="3.50.50.60">
    <property type="entry name" value="FAD/NAD(P)-binding domain"/>
    <property type="match status" value="2"/>
</dbReference>
<dbReference type="GO" id="GO:0016491">
    <property type="term" value="F:oxidoreductase activity"/>
    <property type="evidence" value="ECO:0007669"/>
    <property type="project" value="UniProtKB-KW"/>
</dbReference>
<dbReference type="SUPFAM" id="SSF51905">
    <property type="entry name" value="FAD/NAD(P)-binding domain"/>
    <property type="match status" value="2"/>
</dbReference>
<comment type="similarity">
    <text evidence="2">Belongs to the class-III pyridine nucleotide-disulfide oxidoreductase family.</text>
</comment>
<dbReference type="SUPFAM" id="SSF64307">
    <property type="entry name" value="SirA-like"/>
    <property type="match status" value="1"/>
</dbReference>
<reference evidence="8 9" key="1">
    <citation type="submission" date="2016-10" db="EMBL/GenBank/DDBJ databases">
        <authorList>
            <person name="de Groot N.N."/>
        </authorList>
    </citation>
    <scope>NUCLEOTIDE SEQUENCE [LARGE SCALE GENOMIC DNA]</scope>
    <source>
        <strain evidence="8 9">CGMCC 1.5070</strain>
    </source>
</reference>
<dbReference type="InterPro" id="IPR001763">
    <property type="entry name" value="Rhodanese-like_dom"/>
</dbReference>
<evidence type="ECO:0000256" key="1">
    <source>
        <dbReference type="ARBA" id="ARBA00001974"/>
    </source>
</evidence>
<keyword evidence="5" id="KW-0560">Oxidoreductase</keyword>
<dbReference type="PROSITE" id="PS01148">
    <property type="entry name" value="UPF0033"/>
    <property type="match status" value="1"/>
</dbReference>
<feature type="domain" description="Rhodanese" evidence="7">
    <location>
        <begin position="468"/>
        <end position="555"/>
    </location>
</feature>
<keyword evidence="9" id="KW-1185">Reference proteome</keyword>
<dbReference type="Gene3D" id="3.40.250.10">
    <property type="entry name" value="Rhodanese-like domain"/>
    <property type="match status" value="1"/>
</dbReference>
<dbReference type="InterPro" id="IPR004099">
    <property type="entry name" value="Pyr_nucl-diS_OxRdtase_dimer"/>
</dbReference>
<dbReference type="RefSeq" id="WP_092750999.1">
    <property type="nucleotide sequence ID" value="NZ_FOCG01000001.1"/>
</dbReference>
<evidence type="ECO:0000256" key="6">
    <source>
        <dbReference type="ARBA" id="ARBA00023284"/>
    </source>
</evidence>
<dbReference type="InterPro" id="IPR032836">
    <property type="entry name" value="DsrE2-like"/>
</dbReference>
<dbReference type="InterPro" id="IPR023753">
    <property type="entry name" value="FAD/NAD-binding_dom"/>
</dbReference>
<keyword evidence="4" id="KW-0274">FAD</keyword>
<dbReference type="PRINTS" id="PR00411">
    <property type="entry name" value="PNDRDTASEI"/>
</dbReference>
<dbReference type="NCBIfam" id="NF010037">
    <property type="entry name" value="PRK13512.1"/>
    <property type="match status" value="1"/>
</dbReference>
<dbReference type="EMBL" id="FOCG01000001">
    <property type="protein sequence ID" value="SEM51144.1"/>
    <property type="molecule type" value="Genomic_DNA"/>
</dbReference>
<protein>
    <submittedName>
        <fullName evidence="8">CoA-disulfide reductase</fullName>
    </submittedName>
</protein>
<dbReference type="InterPro" id="IPR001455">
    <property type="entry name" value="TusA-like"/>
</dbReference>
<dbReference type="SMART" id="SM00450">
    <property type="entry name" value="RHOD"/>
    <property type="match status" value="1"/>
</dbReference>
<comment type="cofactor">
    <cofactor evidence="1">
        <name>FAD</name>
        <dbReference type="ChEBI" id="CHEBI:57692"/>
    </cofactor>
</comment>
<name>A0A1H7YZI5_9FIRM</name>
<dbReference type="Proteomes" id="UP000199158">
    <property type="component" value="Unassembled WGS sequence"/>
</dbReference>
<gene>
    <name evidence="8" type="ORF">SAMN05216180_0332</name>
</gene>
<dbReference type="Gene3D" id="3.40.1260.10">
    <property type="entry name" value="DsrEFH-like"/>
    <property type="match status" value="1"/>
</dbReference>
<dbReference type="AlphaFoldDB" id="A0A1H7YZI5"/>
<dbReference type="SUPFAM" id="SSF52821">
    <property type="entry name" value="Rhodanese/Cell cycle control phosphatase"/>
    <property type="match status" value="1"/>
</dbReference>
<dbReference type="PROSITE" id="PS50206">
    <property type="entry name" value="RHODANESE_3"/>
    <property type="match status" value="1"/>
</dbReference>
<dbReference type="InterPro" id="IPR036873">
    <property type="entry name" value="Rhodanese-like_dom_sf"/>
</dbReference>
<dbReference type="PANTHER" id="PTHR43429">
    <property type="entry name" value="PYRIDINE NUCLEOTIDE-DISULFIDE OXIDOREDUCTASE DOMAIN-CONTAINING"/>
    <property type="match status" value="1"/>
</dbReference>
<accession>A0A1H7YZI5</accession>
<dbReference type="PANTHER" id="PTHR43429:SF1">
    <property type="entry name" value="NAD(P)H SULFUR OXIDOREDUCTASE (COA-DEPENDENT)"/>
    <property type="match status" value="1"/>
</dbReference>
<keyword evidence="6" id="KW-0676">Redox-active center</keyword>
<evidence type="ECO:0000256" key="4">
    <source>
        <dbReference type="ARBA" id="ARBA00022827"/>
    </source>
</evidence>
<dbReference type="InterPro" id="IPR050260">
    <property type="entry name" value="FAD-bd_OxRdtase"/>
</dbReference>
<dbReference type="Gene3D" id="3.30.110.40">
    <property type="entry name" value="TusA-like domain"/>
    <property type="match status" value="1"/>
</dbReference>